<dbReference type="Proteomes" id="UP000595437">
    <property type="component" value="Chromosome 15"/>
</dbReference>
<evidence type="ECO:0000313" key="1">
    <source>
        <dbReference type="EMBL" id="QQP35795.1"/>
    </source>
</evidence>
<proteinExistence type="predicted"/>
<evidence type="ECO:0000313" key="2">
    <source>
        <dbReference type="Proteomes" id="UP000595437"/>
    </source>
</evidence>
<name>A0A7T8GQA4_CALRO</name>
<organism evidence="1 2">
    <name type="scientific">Caligus rogercresseyi</name>
    <name type="common">Sea louse</name>
    <dbReference type="NCBI Taxonomy" id="217165"/>
    <lineage>
        <taxon>Eukaryota</taxon>
        <taxon>Metazoa</taxon>
        <taxon>Ecdysozoa</taxon>
        <taxon>Arthropoda</taxon>
        <taxon>Crustacea</taxon>
        <taxon>Multicrustacea</taxon>
        <taxon>Hexanauplia</taxon>
        <taxon>Copepoda</taxon>
        <taxon>Siphonostomatoida</taxon>
        <taxon>Caligidae</taxon>
        <taxon>Caligus</taxon>
    </lineage>
</organism>
<sequence>MASSSSLTRRPLRWIPCTTSRTTGHLLRKRLQCHPERLQDQTSGLRDDVGIVASTGDKMPPIWFPTGYRLTGADYLSF</sequence>
<protein>
    <submittedName>
        <fullName evidence="1">Uncharacterized protein</fullName>
    </submittedName>
</protein>
<keyword evidence="2" id="KW-1185">Reference proteome</keyword>
<gene>
    <name evidence="1" type="ORF">FKW44_020680</name>
</gene>
<accession>A0A7T8GQA4</accession>
<dbReference type="EMBL" id="CP045904">
    <property type="protein sequence ID" value="QQP35795.1"/>
    <property type="molecule type" value="Genomic_DNA"/>
</dbReference>
<dbReference type="AlphaFoldDB" id="A0A7T8GQA4"/>
<reference evidence="2" key="1">
    <citation type="submission" date="2021-01" db="EMBL/GenBank/DDBJ databases">
        <title>Caligus Genome Assembly.</title>
        <authorList>
            <person name="Gallardo-Escarate C."/>
        </authorList>
    </citation>
    <scope>NUCLEOTIDE SEQUENCE [LARGE SCALE GENOMIC DNA]</scope>
</reference>